<dbReference type="GO" id="GO:0003677">
    <property type="term" value="F:DNA binding"/>
    <property type="evidence" value="ECO:0007669"/>
    <property type="project" value="UniProtKB-KW"/>
</dbReference>
<dbReference type="OrthoDB" id="9791143at2"/>
<dbReference type="InterPro" id="IPR036390">
    <property type="entry name" value="WH_DNA-bd_sf"/>
</dbReference>
<dbReference type="PANTHER" id="PTHR33204">
    <property type="entry name" value="TRANSCRIPTIONAL REGULATOR, MARR FAMILY"/>
    <property type="match status" value="1"/>
</dbReference>
<dbReference type="Proteomes" id="UP000199158">
    <property type="component" value="Unassembled WGS sequence"/>
</dbReference>
<evidence type="ECO:0000259" key="4">
    <source>
        <dbReference type="PROSITE" id="PS51118"/>
    </source>
</evidence>
<keyword evidence="1" id="KW-0805">Transcription regulation</keyword>
<evidence type="ECO:0000313" key="6">
    <source>
        <dbReference type="Proteomes" id="UP000199158"/>
    </source>
</evidence>
<evidence type="ECO:0000256" key="1">
    <source>
        <dbReference type="ARBA" id="ARBA00023015"/>
    </source>
</evidence>
<protein>
    <submittedName>
        <fullName evidence="5">Transcriptional regulator, HxlR family</fullName>
    </submittedName>
</protein>
<keyword evidence="3" id="KW-0804">Transcription</keyword>
<feature type="domain" description="HTH hxlR-type" evidence="4">
    <location>
        <begin position="16"/>
        <end position="115"/>
    </location>
</feature>
<keyword evidence="2" id="KW-0238">DNA-binding</keyword>
<evidence type="ECO:0000256" key="3">
    <source>
        <dbReference type="ARBA" id="ARBA00023163"/>
    </source>
</evidence>
<accession>A0A1H7YZ66</accession>
<organism evidence="5 6">
    <name type="scientific">Hydrogenoanaerobacterium saccharovorans</name>
    <dbReference type="NCBI Taxonomy" id="474960"/>
    <lineage>
        <taxon>Bacteria</taxon>
        <taxon>Bacillati</taxon>
        <taxon>Bacillota</taxon>
        <taxon>Clostridia</taxon>
        <taxon>Eubacteriales</taxon>
        <taxon>Oscillospiraceae</taxon>
        <taxon>Hydrogenoanaerobacterium</taxon>
    </lineage>
</organism>
<gene>
    <name evidence="5" type="ORF">SAMN05216180_0325</name>
</gene>
<dbReference type="Gene3D" id="1.10.10.10">
    <property type="entry name" value="Winged helix-like DNA-binding domain superfamily/Winged helix DNA-binding domain"/>
    <property type="match status" value="1"/>
</dbReference>
<dbReference type="InterPro" id="IPR002577">
    <property type="entry name" value="HTH_HxlR"/>
</dbReference>
<dbReference type="STRING" id="474960.SAMN05216180_0325"/>
<evidence type="ECO:0000256" key="2">
    <source>
        <dbReference type="ARBA" id="ARBA00023125"/>
    </source>
</evidence>
<dbReference type="PROSITE" id="PS51118">
    <property type="entry name" value="HTH_HXLR"/>
    <property type="match status" value="1"/>
</dbReference>
<dbReference type="InterPro" id="IPR036388">
    <property type="entry name" value="WH-like_DNA-bd_sf"/>
</dbReference>
<dbReference type="AlphaFoldDB" id="A0A1H7YZ66"/>
<dbReference type="EMBL" id="FOCG01000001">
    <property type="protein sequence ID" value="SEM51014.1"/>
    <property type="molecule type" value="Genomic_DNA"/>
</dbReference>
<dbReference type="RefSeq" id="WP_092750985.1">
    <property type="nucleotide sequence ID" value="NZ_FOCG01000001.1"/>
</dbReference>
<sequence>MSEPCKTQRNFRRATCPMEYTMNEISGKWKLVILWHIYDEKVIRYGKLKKCLNNITHKVLSNQLKELAASDLIHKEMYYQVPPKVEYSLTEKGKSLIPILNLMYDWGLQFIDTPEVSEV</sequence>
<reference evidence="5 6" key="1">
    <citation type="submission" date="2016-10" db="EMBL/GenBank/DDBJ databases">
        <authorList>
            <person name="de Groot N.N."/>
        </authorList>
    </citation>
    <scope>NUCLEOTIDE SEQUENCE [LARGE SCALE GENOMIC DNA]</scope>
    <source>
        <strain evidence="5 6">CGMCC 1.5070</strain>
    </source>
</reference>
<evidence type="ECO:0000313" key="5">
    <source>
        <dbReference type="EMBL" id="SEM51014.1"/>
    </source>
</evidence>
<dbReference type="SUPFAM" id="SSF46785">
    <property type="entry name" value="Winged helix' DNA-binding domain"/>
    <property type="match status" value="1"/>
</dbReference>
<keyword evidence="6" id="KW-1185">Reference proteome</keyword>
<dbReference type="PANTHER" id="PTHR33204:SF29">
    <property type="entry name" value="TRANSCRIPTIONAL REGULATOR"/>
    <property type="match status" value="1"/>
</dbReference>
<name>A0A1H7YZ66_9FIRM</name>
<proteinExistence type="predicted"/>
<dbReference type="Pfam" id="PF01638">
    <property type="entry name" value="HxlR"/>
    <property type="match status" value="1"/>
</dbReference>